<proteinExistence type="predicted"/>
<reference evidence="1" key="1">
    <citation type="submission" date="2018-02" db="EMBL/GenBank/DDBJ databases">
        <title>Rhizophora mucronata_Transcriptome.</title>
        <authorList>
            <person name="Meera S.P."/>
            <person name="Sreeshan A."/>
            <person name="Augustine A."/>
        </authorList>
    </citation>
    <scope>NUCLEOTIDE SEQUENCE</scope>
    <source>
        <tissue evidence="1">Leaf</tissue>
    </source>
</reference>
<protein>
    <submittedName>
        <fullName evidence="1">Uncharacterized protein</fullName>
    </submittedName>
</protein>
<name>A0A2P2Q9G0_RHIMU</name>
<accession>A0A2P2Q9G0</accession>
<organism evidence="1">
    <name type="scientific">Rhizophora mucronata</name>
    <name type="common">Asiatic mangrove</name>
    <dbReference type="NCBI Taxonomy" id="61149"/>
    <lineage>
        <taxon>Eukaryota</taxon>
        <taxon>Viridiplantae</taxon>
        <taxon>Streptophyta</taxon>
        <taxon>Embryophyta</taxon>
        <taxon>Tracheophyta</taxon>
        <taxon>Spermatophyta</taxon>
        <taxon>Magnoliopsida</taxon>
        <taxon>eudicotyledons</taxon>
        <taxon>Gunneridae</taxon>
        <taxon>Pentapetalae</taxon>
        <taxon>rosids</taxon>
        <taxon>fabids</taxon>
        <taxon>Malpighiales</taxon>
        <taxon>Rhizophoraceae</taxon>
        <taxon>Rhizophora</taxon>
    </lineage>
</organism>
<sequence length="47" mass="5587">MNYEICTWSCSNENDKKAKNVKTYSCRPVIQDILSSYLQCYKQHKPQ</sequence>
<dbReference type="AlphaFoldDB" id="A0A2P2Q9G0"/>
<evidence type="ECO:0000313" key="1">
    <source>
        <dbReference type="EMBL" id="MBX63583.1"/>
    </source>
</evidence>
<dbReference type="EMBL" id="GGEC01083099">
    <property type="protein sequence ID" value="MBX63583.1"/>
    <property type="molecule type" value="Transcribed_RNA"/>
</dbReference>